<feature type="region of interest" description="Disordered" evidence="1">
    <location>
        <begin position="49"/>
        <end position="81"/>
    </location>
</feature>
<protein>
    <submittedName>
        <fullName evidence="2">Potential mitochondrial complex</fullName>
    </submittedName>
</protein>
<dbReference type="eggNOG" id="ENOG502S65Y">
    <property type="taxonomic scope" value="Eukaryota"/>
</dbReference>
<evidence type="ECO:0000313" key="3">
    <source>
        <dbReference type="Proteomes" id="UP000014071"/>
    </source>
</evidence>
<dbReference type="PANTHER" id="PTHR37325">
    <property type="entry name" value="OXIDOREDUCTASE 21 KDA SUBUNIT, PUTATIVE (AFU_ORTHOLOGUE AFUA_4G05910)-RELATED"/>
    <property type="match status" value="1"/>
</dbReference>
<feature type="compositionally biased region" description="Low complexity" evidence="1">
    <location>
        <begin position="67"/>
        <end position="79"/>
    </location>
</feature>
<organism evidence="2 3">
    <name type="scientific">Pseudozyma hubeiensis (strain SY62)</name>
    <name type="common">Yeast</name>
    <dbReference type="NCBI Taxonomy" id="1305764"/>
    <lineage>
        <taxon>Eukaryota</taxon>
        <taxon>Fungi</taxon>
        <taxon>Dikarya</taxon>
        <taxon>Basidiomycota</taxon>
        <taxon>Ustilaginomycotina</taxon>
        <taxon>Ustilaginomycetes</taxon>
        <taxon>Ustilaginales</taxon>
        <taxon>Ustilaginaceae</taxon>
        <taxon>Pseudozyma</taxon>
    </lineage>
</organism>
<dbReference type="HOGENOM" id="CLU_081626_2_1_1"/>
<proteinExistence type="predicted"/>
<dbReference type="GeneID" id="24107823"/>
<evidence type="ECO:0000313" key="2">
    <source>
        <dbReference type="EMBL" id="GAC94957.1"/>
    </source>
</evidence>
<feature type="compositionally biased region" description="Low complexity" evidence="1">
    <location>
        <begin position="154"/>
        <end position="164"/>
    </location>
</feature>
<dbReference type="EMBL" id="DF238787">
    <property type="protein sequence ID" value="GAC94957.1"/>
    <property type="molecule type" value="Genomic_DNA"/>
</dbReference>
<feature type="compositionally biased region" description="Polar residues" evidence="1">
    <location>
        <begin position="105"/>
        <end position="130"/>
    </location>
</feature>
<dbReference type="STRING" id="1305764.R9P1G3"/>
<dbReference type="AlphaFoldDB" id="R9P1G3"/>
<keyword evidence="3" id="KW-1185">Reference proteome</keyword>
<accession>R9P1G3</accession>
<sequence>MSLRASRTLFNEAKNYASSHSFTYVEGKTPFWRKFRQIFSANPEISSGIPSIESNRWPQPASRPERSAMPPSAASDPASNLYHTRDFRRKYPKLEMITQKDLTTLLLSSPNEDGTRSLQAPEDATNTTALTRPADLESPTAFTDVLAQVHKSSDASSPSFYSASNLPPRPPFKQPHHILKLQKGAVPHDPHAYYPAALTIARHTDALRAYTVRQNRLSSEKTAATTALVCRYRSVAGFSLALRF</sequence>
<dbReference type="OrthoDB" id="10261524at2759"/>
<reference evidence="3" key="1">
    <citation type="journal article" date="2013" name="Genome Announc.">
        <title>Draft genome sequence of the basidiomycetous yeast-like fungus Pseudozyma hubeiensis SY62, which produces an abundant amount of the biosurfactant mannosylerythritol lipids.</title>
        <authorList>
            <person name="Konishi M."/>
            <person name="Hatada Y."/>
            <person name="Horiuchi J."/>
        </authorList>
    </citation>
    <scope>NUCLEOTIDE SEQUENCE [LARGE SCALE GENOMIC DNA]</scope>
    <source>
        <strain evidence="3">SY62</strain>
    </source>
</reference>
<dbReference type="RefSeq" id="XP_012188544.1">
    <property type="nucleotide sequence ID" value="XM_012333154.1"/>
</dbReference>
<evidence type="ECO:0000256" key="1">
    <source>
        <dbReference type="SAM" id="MobiDB-lite"/>
    </source>
</evidence>
<dbReference type="CDD" id="cd22849">
    <property type="entry name" value="NuzM"/>
    <property type="match status" value="1"/>
</dbReference>
<name>R9P1G3_PSEHS</name>
<feature type="region of interest" description="Disordered" evidence="1">
    <location>
        <begin position="154"/>
        <end position="175"/>
    </location>
</feature>
<feature type="region of interest" description="Disordered" evidence="1">
    <location>
        <begin position="105"/>
        <end position="136"/>
    </location>
</feature>
<dbReference type="Proteomes" id="UP000014071">
    <property type="component" value="Unassembled WGS sequence"/>
</dbReference>
<gene>
    <name evidence="2" type="ORF">PHSY_002530</name>
</gene>
<dbReference type="PANTHER" id="PTHR37325:SF1">
    <property type="entry name" value="OXIDOREDUCTASE 21 KDA SUBUNIT, PUTATIVE (AFU_ORTHOLOGUE AFUA_4G05910)-RELATED"/>
    <property type="match status" value="1"/>
</dbReference>
<dbReference type="InterPro" id="IPR016813">
    <property type="entry name" value="NADH_Ub_cplx-1_21kDa"/>
</dbReference>